<evidence type="ECO:0000313" key="3">
    <source>
        <dbReference type="Proteomes" id="UP000184335"/>
    </source>
</evidence>
<keyword evidence="1" id="KW-0732">Signal</keyword>
<organism evidence="2 3">
    <name type="scientific">Cruoricaptor ignavus</name>
    <dbReference type="NCBI Taxonomy" id="1118202"/>
    <lineage>
        <taxon>Bacteria</taxon>
        <taxon>Pseudomonadati</taxon>
        <taxon>Bacteroidota</taxon>
        <taxon>Flavobacteriia</taxon>
        <taxon>Flavobacteriales</taxon>
        <taxon>Weeksellaceae</taxon>
        <taxon>Cruoricaptor</taxon>
    </lineage>
</organism>
<evidence type="ECO:0000313" key="2">
    <source>
        <dbReference type="EMBL" id="SHJ11120.1"/>
    </source>
</evidence>
<proteinExistence type="predicted"/>
<evidence type="ECO:0000256" key="1">
    <source>
        <dbReference type="SAM" id="SignalP"/>
    </source>
</evidence>
<dbReference type="OrthoDB" id="9765571at2"/>
<protein>
    <submittedName>
        <fullName evidence="2">Long-chain fatty acid transport protein</fullName>
    </submittedName>
</protein>
<dbReference type="AlphaFoldDB" id="A0A1M6GMG4"/>
<dbReference type="Proteomes" id="UP000184335">
    <property type="component" value="Unassembled WGS sequence"/>
</dbReference>
<name>A0A1M6GMG4_9FLAO</name>
<keyword evidence="3" id="KW-1185">Reference proteome</keyword>
<dbReference type="RefSeq" id="WP_073180461.1">
    <property type="nucleotide sequence ID" value="NZ_FQYI01000009.1"/>
</dbReference>
<dbReference type="SUPFAM" id="SSF56935">
    <property type="entry name" value="Porins"/>
    <property type="match status" value="1"/>
</dbReference>
<feature type="signal peptide" evidence="1">
    <location>
        <begin position="1"/>
        <end position="20"/>
    </location>
</feature>
<accession>A0A1M6GMG4</accession>
<dbReference type="Gene3D" id="2.40.160.60">
    <property type="entry name" value="Outer membrane protein transport protein (OMPP1/FadL/TodX)"/>
    <property type="match status" value="1"/>
</dbReference>
<dbReference type="STRING" id="1118202.SAMN05443429_10963"/>
<gene>
    <name evidence="2" type="ORF">SAMN05443429_10963</name>
</gene>
<reference evidence="2 3" key="1">
    <citation type="submission" date="2016-11" db="EMBL/GenBank/DDBJ databases">
        <authorList>
            <person name="Jaros S."/>
            <person name="Januszkiewicz K."/>
            <person name="Wedrychowicz H."/>
        </authorList>
    </citation>
    <scope>NUCLEOTIDE SEQUENCE [LARGE SCALE GENOMIC DNA]</scope>
    <source>
        <strain evidence="2 3">DSM 25479</strain>
    </source>
</reference>
<feature type="chain" id="PRO_5013359570" evidence="1">
    <location>
        <begin position="21"/>
        <end position="470"/>
    </location>
</feature>
<sequence>MLKKSIAAAFLTAAFSTAWAQDVSTVRNAVEVYDTTPQGSAKYNAMAGAMGALGGDISSVNVNPAGVGVAIASDVSASLLIQSNKNESTLFGEGNSFKINNANVGQAGGILVFNTEGGNTKIKNVNLGFSFSSKSAEEYLESRGQNSITFQFPEDQLQFVRHAYDRTGNVAKTTLAAGANYDHRLYFGIGLNLHNASIDQYDTASMRSVAENLTDSYFKQYTPYGEDGTGFSANIGVIGKINNQIRLGLALETPTWWNIDRSYYYYSPVNSNDDGLYTESRDLRTPMKLSASAAIVPSKNFAFNVDLIQGVSKPKFTTGDKDLEDELNSFFEDGKNSTEVRVGAEYRINQFRIRGGYGFASNPFGDRNLYTVAQNNTASQLKYDNLYAGTRNTFGFGLGYDFKSFYVDAAYQNISSKFSNPFLYGNDLAGTQYFSTNYSNPNGYFGNDGSVVSEVKNTQNNFTVTLGWRF</sequence>
<dbReference type="EMBL" id="FQYI01000009">
    <property type="protein sequence ID" value="SHJ11120.1"/>
    <property type="molecule type" value="Genomic_DNA"/>
</dbReference>